<proteinExistence type="predicted"/>
<reference evidence="1 2" key="1">
    <citation type="submission" date="2021-03" db="EMBL/GenBank/DDBJ databases">
        <title>novel species in genus Cellulomonas.</title>
        <authorList>
            <person name="Zhang G."/>
        </authorList>
    </citation>
    <scope>NUCLEOTIDE SEQUENCE [LARGE SCALE GENOMIC DNA]</scope>
    <source>
        <strain evidence="2">zg-ZUI188</strain>
    </source>
</reference>
<organism evidence="1 2">
    <name type="scientific">Cellulomonas fengjieae</name>
    <dbReference type="NCBI Taxonomy" id="2819978"/>
    <lineage>
        <taxon>Bacteria</taxon>
        <taxon>Bacillati</taxon>
        <taxon>Actinomycetota</taxon>
        <taxon>Actinomycetes</taxon>
        <taxon>Micrococcales</taxon>
        <taxon>Cellulomonadaceae</taxon>
        <taxon>Cellulomonas</taxon>
    </lineage>
</organism>
<dbReference type="EMBL" id="JAGFBM010000003">
    <property type="protein sequence ID" value="MBO3084873.1"/>
    <property type="molecule type" value="Genomic_DNA"/>
</dbReference>
<keyword evidence="2" id="KW-1185">Reference proteome</keyword>
<dbReference type="Proteomes" id="UP000678317">
    <property type="component" value="Unassembled WGS sequence"/>
</dbReference>
<comment type="caution">
    <text evidence="1">The sequence shown here is derived from an EMBL/GenBank/DDBJ whole genome shotgun (WGS) entry which is preliminary data.</text>
</comment>
<evidence type="ECO:0000313" key="1">
    <source>
        <dbReference type="EMBL" id="MBO3084873.1"/>
    </source>
</evidence>
<evidence type="ECO:0000313" key="2">
    <source>
        <dbReference type="Proteomes" id="UP000678317"/>
    </source>
</evidence>
<protein>
    <submittedName>
        <fullName evidence="1">Uncharacterized protein</fullName>
    </submittedName>
</protein>
<accession>A0ABS3SGK2</accession>
<gene>
    <name evidence="1" type="ORF">J4035_09490</name>
</gene>
<name>A0ABS3SGK2_9CELL</name>
<sequence>MSIFLSVDFGLPGATDTAGVRPYTGTNPQWNNTSIFLSGGVSQTQTKVGQATTVKVRVSNANRTTAIEDVRVDAYVMNPFVGPFQPFNARRKLTGFAASIEPGSGGTSSADPHVITCQIQDPVLGAIPWTPTAADIEGTSNGHLCLVANAYSVPDGGPVPDTTTYDVINDPHQGQRNIAVLKDATVNFTFQVFGPENGGEFALDLLPLRSRDLGIGEQWLLRSLREITIPEVGRKRLVLAGTRGRPDVPIAFSRKAVQGTLSIDGLGELDVHQLLGVGKRVAPMLADRPALRARDWGAGRLVTTVGREGTFAQLALKHTGVAGALQAFDVVARDAAGRPFGGLRILNLDR</sequence>
<dbReference type="RefSeq" id="WP_208289475.1">
    <property type="nucleotide sequence ID" value="NZ_CP074404.1"/>
</dbReference>